<dbReference type="Pfam" id="PF03259">
    <property type="entry name" value="Robl_LC7"/>
    <property type="match status" value="1"/>
</dbReference>
<dbReference type="SMART" id="SM00960">
    <property type="entry name" value="Robl_LC7"/>
    <property type="match status" value="1"/>
</dbReference>
<dbReference type="InterPro" id="IPR053141">
    <property type="entry name" value="Mycobact_SerProt_Inhib_Rv3364c"/>
</dbReference>
<name>A0ABV9RJJ6_9PSEU</name>
<comment type="caution">
    <text evidence="2">The sequence shown here is derived from an EMBL/GenBank/DDBJ whole genome shotgun (WGS) entry which is preliminary data.</text>
</comment>
<organism evidence="2 3">
    <name type="scientific">Actinomycetospora chibensis</name>
    <dbReference type="NCBI Taxonomy" id="663606"/>
    <lineage>
        <taxon>Bacteria</taxon>
        <taxon>Bacillati</taxon>
        <taxon>Actinomycetota</taxon>
        <taxon>Actinomycetes</taxon>
        <taxon>Pseudonocardiales</taxon>
        <taxon>Pseudonocardiaceae</taxon>
        <taxon>Actinomycetospora</taxon>
    </lineage>
</organism>
<sequence length="139" mass="14652">MTGTPPTHRFSWLVDDFVGRVPGVAHAVVISVDGLLLTRSEHLPDERADQLAAIASGLVSLAGGAARCFDAGEVVQTVVETDHGVVLLMAIRDGSSLVCLATSDCDRGLVGYEMTLLADRVGKALTPAVRRELRTARAT</sequence>
<accession>A0ABV9RJJ6</accession>
<dbReference type="PANTHER" id="PTHR36222">
    <property type="entry name" value="SERINE PROTEASE INHIBITOR RV3364C"/>
    <property type="match status" value="1"/>
</dbReference>
<feature type="domain" description="Roadblock/LAMTOR2" evidence="1">
    <location>
        <begin position="11"/>
        <end position="101"/>
    </location>
</feature>
<gene>
    <name evidence="2" type="ORF">ACFPEL_14815</name>
</gene>
<evidence type="ECO:0000259" key="1">
    <source>
        <dbReference type="SMART" id="SM00960"/>
    </source>
</evidence>
<dbReference type="SUPFAM" id="SSF103196">
    <property type="entry name" value="Roadblock/LC7 domain"/>
    <property type="match status" value="1"/>
</dbReference>
<dbReference type="InterPro" id="IPR004942">
    <property type="entry name" value="Roadblock/LAMTOR2_dom"/>
</dbReference>
<dbReference type="EMBL" id="JBHSIM010000032">
    <property type="protein sequence ID" value="MFC4833684.1"/>
    <property type="molecule type" value="Genomic_DNA"/>
</dbReference>
<proteinExistence type="predicted"/>
<reference evidence="3" key="1">
    <citation type="journal article" date="2019" name="Int. J. Syst. Evol. Microbiol.">
        <title>The Global Catalogue of Microorganisms (GCM) 10K type strain sequencing project: providing services to taxonomists for standard genome sequencing and annotation.</title>
        <authorList>
            <consortium name="The Broad Institute Genomics Platform"/>
            <consortium name="The Broad Institute Genome Sequencing Center for Infectious Disease"/>
            <person name="Wu L."/>
            <person name="Ma J."/>
        </authorList>
    </citation>
    <scope>NUCLEOTIDE SEQUENCE [LARGE SCALE GENOMIC DNA]</scope>
    <source>
        <strain evidence="3">CCUG 50347</strain>
    </source>
</reference>
<keyword evidence="3" id="KW-1185">Reference proteome</keyword>
<dbReference type="Proteomes" id="UP001595909">
    <property type="component" value="Unassembled WGS sequence"/>
</dbReference>
<protein>
    <submittedName>
        <fullName evidence="2">Roadblock/LC7 domain-containing protein</fullName>
    </submittedName>
</protein>
<dbReference type="Gene3D" id="3.30.450.30">
    <property type="entry name" value="Dynein light chain 2a, cytoplasmic"/>
    <property type="match status" value="1"/>
</dbReference>
<dbReference type="PANTHER" id="PTHR36222:SF1">
    <property type="entry name" value="SERINE PROTEASE INHIBITOR RV3364C"/>
    <property type="match status" value="1"/>
</dbReference>
<dbReference type="RefSeq" id="WP_274191716.1">
    <property type="nucleotide sequence ID" value="NZ_BAABHN010000032.1"/>
</dbReference>
<evidence type="ECO:0000313" key="3">
    <source>
        <dbReference type="Proteomes" id="UP001595909"/>
    </source>
</evidence>
<evidence type="ECO:0000313" key="2">
    <source>
        <dbReference type="EMBL" id="MFC4833684.1"/>
    </source>
</evidence>